<dbReference type="PROSITE" id="PS00107">
    <property type="entry name" value="PROTEIN_KINASE_ATP"/>
    <property type="match status" value="1"/>
</dbReference>
<evidence type="ECO:0000313" key="12">
    <source>
        <dbReference type="Proteomes" id="UP000267096"/>
    </source>
</evidence>
<keyword evidence="2 8" id="KW-0723">Serine/threonine-protein kinase</keyword>
<dbReference type="SUPFAM" id="SSF56112">
    <property type="entry name" value="Protein kinase-like (PK-like)"/>
    <property type="match status" value="1"/>
</dbReference>
<dbReference type="GO" id="GO:0090090">
    <property type="term" value="P:negative regulation of canonical Wnt signaling pathway"/>
    <property type="evidence" value="ECO:0007669"/>
    <property type="project" value="TreeGrafter"/>
</dbReference>
<keyword evidence="12" id="KW-1185">Reference proteome</keyword>
<feature type="compositionally biased region" description="Polar residues" evidence="9">
    <location>
        <begin position="8"/>
        <end position="22"/>
    </location>
</feature>
<dbReference type="GO" id="GO:0007165">
    <property type="term" value="P:signal transduction"/>
    <property type="evidence" value="ECO:0007669"/>
    <property type="project" value="TreeGrafter"/>
</dbReference>
<dbReference type="GO" id="GO:0070507">
    <property type="term" value="P:regulation of microtubule cytoskeleton organization"/>
    <property type="evidence" value="ECO:0007669"/>
    <property type="project" value="TreeGrafter"/>
</dbReference>
<dbReference type="InterPro" id="IPR017441">
    <property type="entry name" value="Protein_kinase_ATP_BS"/>
</dbReference>
<accession>A0A3P6REQ6</accession>
<dbReference type="GO" id="GO:0004674">
    <property type="term" value="F:protein serine/threonine kinase activity"/>
    <property type="evidence" value="ECO:0007669"/>
    <property type="project" value="UniProtKB-KW"/>
</dbReference>
<name>A0A3P6REQ6_ANISI</name>
<dbReference type="PROSITE" id="PS00108">
    <property type="entry name" value="PROTEIN_KINASE_ST"/>
    <property type="match status" value="1"/>
</dbReference>
<evidence type="ECO:0000256" key="4">
    <source>
        <dbReference type="ARBA" id="ARBA00022741"/>
    </source>
</evidence>
<keyword evidence="4 7" id="KW-0547">Nucleotide-binding</keyword>
<evidence type="ECO:0000256" key="2">
    <source>
        <dbReference type="ARBA" id="ARBA00022527"/>
    </source>
</evidence>
<dbReference type="GO" id="GO:0030154">
    <property type="term" value="P:cell differentiation"/>
    <property type="evidence" value="ECO:0007669"/>
    <property type="project" value="TreeGrafter"/>
</dbReference>
<evidence type="ECO:0000256" key="6">
    <source>
        <dbReference type="ARBA" id="ARBA00022840"/>
    </source>
</evidence>
<dbReference type="GO" id="GO:0030424">
    <property type="term" value="C:axon"/>
    <property type="evidence" value="ECO:0007669"/>
    <property type="project" value="TreeGrafter"/>
</dbReference>
<feature type="binding site" evidence="7">
    <location>
        <position position="192"/>
    </location>
    <ligand>
        <name>ATP</name>
        <dbReference type="ChEBI" id="CHEBI:30616"/>
    </ligand>
</feature>
<keyword evidence="5" id="KW-0418">Kinase</keyword>
<dbReference type="InterPro" id="IPR008271">
    <property type="entry name" value="Ser/Thr_kinase_AS"/>
</dbReference>
<evidence type="ECO:0000259" key="10">
    <source>
        <dbReference type="PROSITE" id="PS50011"/>
    </source>
</evidence>
<protein>
    <recommendedName>
        <fullName evidence="10">Protein kinase domain-containing protein</fullName>
    </recommendedName>
</protein>
<evidence type="ECO:0000313" key="11">
    <source>
        <dbReference type="EMBL" id="VDK52235.1"/>
    </source>
</evidence>
<dbReference type="OrthoDB" id="5845748at2759"/>
<keyword evidence="3" id="KW-0808">Transferase</keyword>
<dbReference type="GO" id="GO:0005634">
    <property type="term" value="C:nucleus"/>
    <property type="evidence" value="ECO:0007669"/>
    <property type="project" value="TreeGrafter"/>
</dbReference>
<keyword evidence="6 7" id="KW-0067">ATP-binding</keyword>
<dbReference type="InterPro" id="IPR011009">
    <property type="entry name" value="Kinase-like_dom_sf"/>
</dbReference>
<dbReference type="Gene3D" id="1.10.510.10">
    <property type="entry name" value="Transferase(Phosphotransferase) domain 1"/>
    <property type="match status" value="1"/>
</dbReference>
<reference evidence="11 12" key="1">
    <citation type="submission" date="2018-11" db="EMBL/GenBank/DDBJ databases">
        <authorList>
            <consortium name="Pathogen Informatics"/>
        </authorList>
    </citation>
    <scope>NUCLEOTIDE SEQUENCE [LARGE SCALE GENOMIC DNA]</scope>
</reference>
<dbReference type="GO" id="GO:0005524">
    <property type="term" value="F:ATP binding"/>
    <property type="evidence" value="ECO:0007669"/>
    <property type="project" value="UniProtKB-UniRule"/>
</dbReference>
<gene>
    <name evidence="11" type="ORF">ASIM_LOCUS14389</name>
</gene>
<organism evidence="11 12">
    <name type="scientific">Anisakis simplex</name>
    <name type="common">Herring worm</name>
    <dbReference type="NCBI Taxonomy" id="6269"/>
    <lineage>
        <taxon>Eukaryota</taxon>
        <taxon>Metazoa</taxon>
        <taxon>Ecdysozoa</taxon>
        <taxon>Nematoda</taxon>
        <taxon>Chromadorea</taxon>
        <taxon>Rhabditida</taxon>
        <taxon>Spirurina</taxon>
        <taxon>Ascaridomorpha</taxon>
        <taxon>Ascaridoidea</taxon>
        <taxon>Anisakidae</taxon>
        <taxon>Anisakis</taxon>
        <taxon>Anisakis simplex complex</taxon>
    </lineage>
</organism>
<evidence type="ECO:0000256" key="8">
    <source>
        <dbReference type="RuleBase" id="RU000304"/>
    </source>
</evidence>
<dbReference type="PANTHER" id="PTHR24057">
    <property type="entry name" value="GLYCOGEN SYNTHASE KINASE-3 ALPHA"/>
    <property type="match status" value="1"/>
</dbReference>
<evidence type="ECO:0000256" key="9">
    <source>
        <dbReference type="SAM" id="MobiDB-lite"/>
    </source>
</evidence>
<evidence type="ECO:0000256" key="1">
    <source>
        <dbReference type="ARBA" id="ARBA00005527"/>
    </source>
</evidence>
<dbReference type="EMBL" id="UYRR01031735">
    <property type="protein sequence ID" value="VDK52235.1"/>
    <property type="molecule type" value="Genomic_DNA"/>
</dbReference>
<dbReference type="Proteomes" id="UP000267096">
    <property type="component" value="Unassembled WGS sequence"/>
</dbReference>
<dbReference type="Gene3D" id="3.30.200.20">
    <property type="entry name" value="Phosphorylase Kinase, domain 1"/>
    <property type="match status" value="1"/>
</dbReference>
<dbReference type="InterPro" id="IPR050591">
    <property type="entry name" value="GSK-3"/>
</dbReference>
<dbReference type="SMART" id="SM00220">
    <property type="entry name" value="S_TKc"/>
    <property type="match status" value="1"/>
</dbReference>
<feature type="domain" description="Protein kinase" evidence="10">
    <location>
        <begin position="156"/>
        <end position="452"/>
    </location>
</feature>
<comment type="similarity">
    <text evidence="1">Belongs to the protein kinase superfamily. CMGC Ser/Thr protein kinase family. GSK-3 subfamily.</text>
</comment>
<dbReference type="FunFam" id="1.10.510.10:FF:000624">
    <property type="entry name" value="Mitogen-activated protein kinase"/>
    <property type="match status" value="1"/>
</dbReference>
<dbReference type="GO" id="GO:0005829">
    <property type="term" value="C:cytosol"/>
    <property type="evidence" value="ECO:0007669"/>
    <property type="project" value="TreeGrafter"/>
</dbReference>
<dbReference type="AlphaFoldDB" id="A0A3P6REQ6"/>
<dbReference type="GO" id="GO:0032436">
    <property type="term" value="P:positive regulation of proteasomal ubiquitin-dependent protein catabolic process"/>
    <property type="evidence" value="ECO:0007669"/>
    <property type="project" value="TreeGrafter"/>
</dbReference>
<feature type="region of interest" description="Disordered" evidence="9">
    <location>
        <begin position="1"/>
        <end position="86"/>
    </location>
</feature>
<evidence type="ECO:0000256" key="5">
    <source>
        <dbReference type="ARBA" id="ARBA00022777"/>
    </source>
</evidence>
<evidence type="ECO:0000256" key="3">
    <source>
        <dbReference type="ARBA" id="ARBA00022679"/>
    </source>
</evidence>
<proteinExistence type="inferred from homology"/>
<dbReference type="PROSITE" id="PS50011">
    <property type="entry name" value="PROTEIN_KINASE_DOM"/>
    <property type="match status" value="1"/>
</dbReference>
<dbReference type="Pfam" id="PF00069">
    <property type="entry name" value="Pkinase"/>
    <property type="match status" value="1"/>
</dbReference>
<sequence length="474" mass="54164">MSLKSKETLSSSQCEENANQTPIKLCSILASPLEDRPENDAECEESGQSISEVSEKADENLIDEASTTQKKPSETDESSTPAKQPITETYKREAEENEHFDPHFYKNIIATRQQDETKRSCETVDKRRQRDTEVTQLKVIAKVVDDKNDHIETITVKQTSYIGSGVFSDVYRGFALRDGQTEANVEQVAIKKIWPDPSREDRQIGVHRRLRHPNIARLLFYFVCVHPKTRVASWTLIMDLMPSTVAREQSTFIDKGLLIPQVYVKLWMFQTLSALSYMERASISHRDIKPENLLVDTEIGTLKIGDFGSAKVHRAGETSNSYQVTRYYRAPELCFGFTKYDATVDVWSAGCILAELLTNRIIFYGRNNADQLKKIIRIIGTPTMRQLSGCIPGHYVSESIFRKIYPRVDMFQLLYKYNKAITADCVAFVNGILRYESHERLRGKKALDHPYFHSLHLTTTRLPNGCPLPPLYYA</sequence>
<dbReference type="PANTHER" id="PTHR24057:SF18">
    <property type="entry name" value="SERINE_THREONINE-PROTEIN KINASE R03D7.5-RELATED"/>
    <property type="match status" value="1"/>
</dbReference>
<evidence type="ECO:0000256" key="7">
    <source>
        <dbReference type="PROSITE-ProRule" id="PRU10141"/>
    </source>
</evidence>
<dbReference type="InterPro" id="IPR000719">
    <property type="entry name" value="Prot_kinase_dom"/>
</dbReference>